<name>A0A016BRL3_BACFG</name>
<gene>
    <name evidence="2" type="ORF">M123_4270</name>
</gene>
<dbReference type="Proteomes" id="UP000020938">
    <property type="component" value="Unassembled WGS sequence"/>
</dbReference>
<dbReference type="InterPro" id="IPR041657">
    <property type="entry name" value="HTH_17"/>
</dbReference>
<protein>
    <submittedName>
        <fullName evidence="2">Helix-turn-helix domain protein</fullName>
    </submittedName>
</protein>
<dbReference type="InterPro" id="IPR009061">
    <property type="entry name" value="DNA-bd_dom_put_sf"/>
</dbReference>
<dbReference type="RefSeq" id="WP_032599068.1">
    <property type="nucleotide sequence ID" value="NZ_JGDS01000067.1"/>
</dbReference>
<dbReference type="EMBL" id="JGDS01000067">
    <property type="protein sequence ID" value="EXZ71447.1"/>
    <property type="molecule type" value="Genomic_DNA"/>
</dbReference>
<feature type="domain" description="Helix-turn-helix" evidence="1">
    <location>
        <begin position="40"/>
        <end position="89"/>
    </location>
</feature>
<accession>A0A016BRL3</accession>
<dbReference type="PANTHER" id="PTHR34585:SF22">
    <property type="entry name" value="HELIX-TURN-HELIX DOMAIN-CONTAINING PROTEIN"/>
    <property type="match status" value="1"/>
</dbReference>
<organism evidence="2 3">
    <name type="scientific">Bacteroides fragilis str. 3976T8</name>
    <dbReference type="NCBI Taxonomy" id="1339314"/>
    <lineage>
        <taxon>Bacteria</taxon>
        <taxon>Pseudomonadati</taxon>
        <taxon>Bacteroidota</taxon>
        <taxon>Bacteroidia</taxon>
        <taxon>Bacteroidales</taxon>
        <taxon>Bacteroidaceae</taxon>
        <taxon>Bacteroides</taxon>
    </lineage>
</organism>
<reference evidence="2 3" key="1">
    <citation type="submission" date="2014-02" db="EMBL/GenBank/DDBJ databases">
        <authorList>
            <person name="Sears C."/>
            <person name="Carroll K."/>
            <person name="Sack B.R."/>
            <person name="Qadri F."/>
            <person name="Myers L.L."/>
            <person name="Chung G.-T."/>
            <person name="Escheverria P."/>
            <person name="Fraser C.M."/>
            <person name="Sadzewicz L."/>
            <person name="Shefchek K.A."/>
            <person name="Tallon L."/>
            <person name="Das S.P."/>
            <person name="Daugherty S."/>
            <person name="Mongodin E.F."/>
        </authorList>
    </citation>
    <scope>NUCLEOTIDE SEQUENCE [LARGE SCALE GENOMIC DNA]</scope>
    <source>
        <strain evidence="2 3">3976T8</strain>
    </source>
</reference>
<sequence length="97" mass="11681">MEIVCIDKRTFEELRERFSKLEEKVTEMCRPAEDLGLKKWLDNQEVCGILRISKKTLQVYRDKGILPFSRIRHKIFFKSEDVQELLESNYHHLKRGL</sequence>
<proteinExistence type="predicted"/>
<dbReference type="SUPFAM" id="SSF46955">
    <property type="entry name" value="Putative DNA-binding domain"/>
    <property type="match status" value="1"/>
</dbReference>
<comment type="caution">
    <text evidence="2">The sequence shown here is derived from an EMBL/GenBank/DDBJ whole genome shotgun (WGS) entry which is preliminary data.</text>
</comment>
<dbReference type="PATRIC" id="fig|1339314.3.peg.4407"/>
<dbReference type="PANTHER" id="PTHR34585">
    <property type="match status" value="1"/>
</dbReference>
<evidence type="ECO:0000259" key="1">
    <source>
        <dbReference type="Pfam" id="PF12728"/>
    </source>
</evidence>
<dbReference type="Pfam" id="PF12728">
    <property type="entry name" value="HTH_17"/>
    <property type="match status" value="1"/>
</dbReference>
<dbReference type="AlphaFoldDB" id="A0A016BRL3"/>
<evidence type="ECO:0000313" key="2">
    <source>
        <dbReference type="EMBL" id="EXZ71447.1"/>
    </source>
</evidence>
<evidence type="ECO:0000313" key="3">
    <source>
        <dbReference type="Proteomes" id="UP000020938"/>
    </source>
</evidence>